<keyword evidence="4 9" id="KW-0863">Zinc-finger</keyword>
<evidence type="ECO:0000256" key="6">
    <source>
        <dbReference type="ARBA" id="ARBA00023015"/>
    </source>
</evidence>
<reference evidence="12" key="1">
    <citation type="journal article" date="2014" name="Genome Announc.">
        <title>De novo whole-genome sequence and genome annotation of Lichtheimia ramosa.</title>
        <authorList>
            <person name="Linde J."/>
            <person name="Schwartze V."/>
            <person name="Binder U."/>
            <person name="Lass-Florl C."/>
            <person name="Voigt K."/>
            <person name="Horn F."/>
        </authorList>
    </citation>
    <scope>NUCLEOTIDE SEQUENCE</scope>
    <source>
        <strain evidence="12">JMRC FSU:6197</strain>
    </source>
</reference>
<dbReference type="GO" id="GO:0000978">
    <property type="term" value="F:RNA polymerase II cis-regulatory region sequence-specific DNA binding"/>
    <property type="evidence" value="ECO:0007669"/>
    <property type="project" value="UniProtKB-ARBA"/>
</dbReference>
<dbReference type="Gene3D" id="3.30.160.60">
    <property type="entry name" value="Classic Zinc Finger"/>
    <property type="match status" value="2"/>
</dbReference>
<feature type="region of interest" description="Disordered" evidence="10">
    <location>
        <begin position="1"/>
        <end position="48"/>
    </location>
</feature>
<dbReference type="GO" id="GO:1990526">
    <property type="term" value="C:Ste12p-Dig1p-Dig2p complex"/>
    <property type="evidence" value="ECO:0007669"/>
    <property type="project" value="TreeGrafter"/>
</dbReference>
<dbReference type="GO" id="GO:1990527">
    <property type="term" value="C:Tec1p-Ste12p-Dig1p complex"/>
    <property type="evidence" value="ECO:0007669"/>
    <property type="project" value="TreeGrafter"/>
</dbReference>
<dbReference type="AlphaFoldDB" id="A0A077WE09"/>
<evidence type="ECO:0000256" key="5">
    <source>
        <dbReference type="ARBA" id="ARBA00022833"/>
    </source>
</evidence>
<dbReference type="PROSITE" id="PS00028">
    <property type="entry name" value="ZINC_FINGER_C2H2_1"/>
    <property type="match status" value="2"/>
</dbReference>
<evidence type="ECO:0000256" key="9">
    <source>
        <dbReference type="PROSITE-ProRule" id="PRU00042"/>
    </source>
</evidence>
<feature type="domain" description="C2H2-type" evidence="11">
    <location>
        <begin position="252"/>
        <end position="282"/>
    </location>
</feature>
<sequence length="335" mass="37368">MDHYFASPSLSPPWLQSRKRRHYLESDSDDEEEDQVDHKLHHQQQLQQAPACFGAPASPIEQSHHQLHYPYQQQLPHPILTSNGGYHMNPIIDFSGFSYGALFSPVLFPPAPPPLPVISSSSSTTNNSTASANTMMPPSPPTTVSYVTTSLPSTAPSLQTSMGESPSLSMETRSPSPLSSSSAAVDGSEPIFQAKPSTVSPSSSSSKPTRRRTTKSKRSKTSSSTESNNKERKHTGRRVSPESPDDTEQRIFKCTEPTCGKLFKRSEHVKRHYRSIHSKEKPYECPYSTCLKRFSRSDNLSQHIRIHRQQVPKDAMYKQVPRTADDTTTTTSSRR</sequence>
<protein>
    <recommendedName>
        <fullName evidence="11">C2H2-type domain-containing protein</fullName>
    </recommendedName>
</protein>
<evidence type="ECO:0000256" key="10">
    <source>
        <dbReference type="SAM" id="MobiDB-lite"/>
    </source>
</evidence>
<keyword evidence="3" id="KW-0677">Repeat</keyword>
<dbReference type="PANTHER" id="PTHR47427">
    <property type="entry name" value="PROTEIN STE12"/>
    <property type="match status" value="1"/>
</dbReference>
<evidence type="ECO:0000256" key="8">
    <source>
        <dbReference type="ARBA" id="ARBA00023242"/>
    </source>
</evidence>
<feature type="compositionally biased region" description="Low complexity" evidence="10">
    <location>
        <begin position="118"/>
        <end position="133"/>
    </location>
</feature>
<dbReference type="Pfam" id="PF00096">
    <property type="entry name" value="zf-C2H2"/>
    <property type="match status" value="2"/>
</dbReference>
<dbReference type="PANTHER" id="PTHR47427:SF1">
    <property type="entry name" value="PROTEIN STE12"/>
    <property type="match status" value="1"/>
</dbReference>
<keyword evidence="7" id="KW-0804">Transcription</keyword>
<feature type="compositionally biased region" description="Basic residues" evidence="10">
    <location>
        <begin position="208"/>
        <end position="220"/>
    </location>
</feature>
<feature type="compositionally biased region" description="Low complexity" evidence="10">
    <location>
        <begin position="197"/>
        <end position="207"/>
    </location>
</feature>
<keyword evidence="8" id="KW-0539">Nucleus</keyword>
<dbReference type="GO" id="GO:0008270">
    <property type="term" value="F:zinc ion binding"/>
    <property type="evidence" value="ECO:0007669"/>
    <property type="project" value="UniProtKB-KW"/>
</dbReference>
<dbReference type="SMART" id="SM00355">
    <property type="entry name" value="ZnF_C2H2"/>
    <property type="match status" value="2"/>
</dbReference>
<keyword evidence="5" id="KW-0862">Zinc</keyword>
<evidence type="ECO:0000256" key="4">
    <source>
        <dbReference type="ARBA" id="ARBA00022771"/>
    </source>
</evidence>
<evidence type="ECO:0000313" key="12">
    <source>
        <dbReference type="EMBL" id="CDS05323.1"/>
    </source>
</evidence>
<dbReference type="OrthoDB" id="6365676at2759"/>
<dbReference type="InterPro" id="IPR036236">
    <property type="entry name" value="Znf_C2H2_sf"/>
</dbReference>
<keyword evidence="2" id="KW-0479">Metal-binding</keyword>
<feature type="compositionally biased region" description="Acidic residues" evidence="10">
    <location>
        <begin position="26"/>
        <end position="35"/>
    </location>
</feature>
<dbReference type="EMBL" id="LK023316">
    <property type="protein sequence ID" value="CDS05323.1"/>
    <property type="molecule type" value="Genomic_DNA"/>
</dbReference>
<accession>A0A077WE09</accession>
<dbReference type="GO" id="GO:0005634">
    <property type="term" value="C:nucleus"/>
    <property type="evidence" value="ECO:0007669"/>
    <property type="project" value="UniProtKB-SubCell"/>
</dbReference>
<dbReference type="FunFam" id="3.30.160.60:FF:000072">
    <property type="entry name" value="zinc finger protein 143 isoform X1"/>
    <property type="match status" value="1"/>
</dbReference>
<evidence type="ECO:0000256" key="3">
    <source>
        <dbReference type="ARBA" id="ARBA00022737"/>
    </source>
</evidence>
<evidence type="ECO:0000256" key="1">
    <source>
        <dbReference type="ARBA" id="ARBA00004123"/>
    </source>
</evidence>
<feature type="domain" description="C2H2-type" evidence="11">
    <location>
        <begin position="283"/>
        <end position="312"/>
    </location>
</feature>
<dbReference type="GO" id="GO:0000981">
    <property type="term" value="F:DNA-binding transcription factor activity, RNA polymerase II-specific"/>
    <property type="evidence" value="ECO:0007669"/>
    <property type="project" value="UniProtKB-ARBA"/>
</dbReference>
<dbReference type="PROSITE" id="PS50157">
    <property type="entry name" value="ZINC_FINGER_C2H2_2"/>
    <property type="match status" value="2"/>
</dbReference>
<comment type="subcellular location">
    <subcellularLocation>
        <location evidence="1">Nucleus</location>
    </subcellularLocation>
</comment>
<name>A0A077WE09_9FUNG</name>
<evidence type="ECO:0000256" key="2">
    <source>
        <dbReference type="ARBA" id="ARBA00022723"/>
    </source>
</evidence>
<dbReference type="InterPro" id="IPR013087">
    <property type="entry name" value="Znf_C2H2_type"/>
</dbReference>
<evidence type="ECO:0000256" key="7">
    <source>
        <dbReference type="ARBA" id="ARBA00023163"/>
    </source>
</evidence>
<dbReference type="InterPro" id="IPR052127">
    <property type="entry name" value="STE12_transcription_factor"/>
</dbReference>
<proteinExistence type="predicted"/>
<feature type="region of interest" description="Disordered" evidence="10">
    <location>
        <begin position="118"/>
        <end position="250"/>
    </location>
</feature>
<evidence type="ECO:0000259" key="11">
    <source>
        <dbReference type="PROSITE" id="PS50157"/>
    </source>
</evidence>
<organism evidence="12">
    <name type="scientific">Lichtheimia ramosa</name>
    <dbReference type="NCBI Taxonomy" id="688394"/>
    <lineage>
        <taxon>Eukaryota</taxon>
        <taxon>Fungi</taxon>
        <taxon>Fungi incertae sedis</taxon>
        <taxon>Mucoromycota</taxon>
        <taxon>Mucoromycotina</taxon>
        <taxon>Mucoromycetes</taxon>
        <taxon>Mucorales</taxon>
        <taxon>Lichtheimiaceae</taxon>
        <taxon>Lichtheimia</taxon>
    </lineage>
</organism>
<feature type="compositionally biased region" description="Low complexity" evidence="10">
    <location>
        <begin position="142"/>
        <end position="154"/>
    </location>
</feature>
<dbReference type="SUPFAM" id="SSF57667">
    <property type="entry name" value="beta-beta-alpha zinc fingers"/>
    <property type="match status" value="1"/>
</dbReference>
<feature type="compositionally biased region" description="Polar residues" evidence="10">
    <location>
        <begin position="155"/>
        <end position="173"/>
    </location>
</feature>
<keyword evidence="6" id="KW-0805">Transcription regulation</keyword>
<gene>
    <name evidence="12" type="ORF">LRAMOSA07852</name>
</gene>